<keyword evidence="2" id="KW-1185">Reference proteome</keyword>
<dbReference type="OrthoDB" id="427043at2"/>
<organism evidence="1 2">
    <name type="scientific">Acaryochloris thomasi RCC1774</name>
    <dbReference type="NCBI Taxonomy" id="1764569"/>
    <lineage>
        <taxon>Bacteria</taxon>
        <taxon>Bacillati</taxon>
        <taxon>Cyanobacteriota</taxon>
        <taxon>Cyanophyceae</taxon>
        <taxon>Acaryochloridales</taxon>
        <taxon>Acaryochloridaceae</taxon>
        <taxon>Acaryochloris</taxon>
        <taxon>Acaryochloris thomasi</taxon>
    </lineage>
</organism>
<dbReference type="EMBL" id="PQWO01000005">
    <property type="protein sequence ID" value="PZD73655.1"/>
    <property type="molecule type" value="Genomic_DNA"/>
</dbReference>
<sequence>MNPTEYIDVSKLPSMSLSAKKDFPEIACVYLIIDACHHIHYVGGTANLRKRWMSHHKYSPASLLDQPRLAYLEISPHLVWETEAFLIRTLQPQLNLKTPSESDLVNAALL</sequence>
<proteinExistence type="predicted"/>
<dbReference type="AlphaFoldDB" id="A0A2W1JQH5"/>
<dbReference type="InterPro" id="IPR035901">
    <property type="entry name" value="GIY-YIG_endonuc_sf"/>
</dbReference>
<accession>A0A2W1JQH5</accession>
<dbReference type="Proteomes" id="UP000248857">
    <property type="component" value="Unassembled WGS sequence"/>
</dbReference>
<gene>
    <name evidence="1" type="ORF">C1752_02063</name>
</gene>
<name>A0A2W1JQH5_9CYAN</name>
<dbReference type="RefSeq" id="WP_158535062.1">
    <property type="nucleotide sequence ID" value="NZ_CAWNWM010000005.1"/>
</dbReference>
<evidence type="ECO:0000313" key="2">
    <source>
        <dbReference type="Proteomes" id="UP000248857"/>
    </source>
</evidence>
<protein>
    <recommendedName>
        <fullName evidence="3">GIY-YIG domain-containing protein</fullName>
    </recommendedName>
</protein>
<dbReference type="SUPFAM" id="SSF82771">
    <property type="entry name" value="GIY-YIG endonuclease"/>
    <property type="match status" value="1"/>
</dbReference>
<comment type="caution">
    <text evidence="1">The sequence shown here is derived from an EMBL/GenBank/DDBJ whole genome shotgun (WGS) entry which is preliminary data.</text>
</comment>
<evidence type="ECO:0000313" key="1">
    <source>
        <dbReference type="EMBL" id="PZD73655.1"/>
    </source>
</evidence>
<reference evidence="1 2" key="1">
    <citation type="journal article" date="2018" name="Sci. Rep.">
        <title>A novel species of the marine cyanobacterium Acaryochloris with a unique pigment content and lifestyle.</title>
        <authorList>
            <person name="Partensky F."/>
            <person name="Six C."/>
            <person name="Ratin M."/>
            <person name="Garczarek L."/>
            <person name="Vaulot D."/>
            <person name="Probert I."/>
            <person name="Calteau A."/>
            <person name="Gourvil P."/>
            <person name="Marie D."/>
            <person name="Grebert T."/>
            <person name="Bouchier C."/>
            <person name="Le Panse S."/>
            <person name="Gachenot M."/>
            <person name="Rodriguez F."/>
            <person name="Garrido J.L."/>
        </authorList>
    </citation>
    <scope>NUCLEOTIDE SEQUENCE [LARGE SCALE GENOMIC DNA]</scope>
    <source>
        <strain evidence="1 2">RCC1774</strain>
    </source>
</reference>
<evidence type="ECO:0008006" key="3">
    <source>
        <dbReference type="Google" id="ProtNLM"/>
    </source>
</evidence>